<feature type="region of interest" description="Disordered" evidence="1">
    <location>
        <begin position="39"/>
        <end position="62"/>
    </location>
</feature>
<accession>A0AAD7W3D3</accession>
<evidence type="ECO:0000313" key="3">
    <source>
        <dbReference type="Proteomes" id="UP001221898"/>
    </source>
</evidence>
<feature type="region of interest" description="Disordered" evidence="1">
    <location>
        <begin position="1"/>
        <end position="24"/>
    </location>
</feature>
<dbReference type="Proteomes" id="UP001221898">
    <property type="component" value="Unassembled WGS sequence"/>
</dbReference>
<keyword evidence="3" id="KW-1185">Reference proteome</keyword>
<dbReference type="AlphaFoldDB" id="A0AAD7W3D3"/>
<dbReference type="EMBL" id="JAINUG010000337">
    <property type="protein sequence ID" value="KAJ8377903.1"/>
    <property type="molecule type" value="Genomic_DNA"/>
</dbReference>
<evidence type="ECO:0000313" key="2">
    <source>
        <dbReference type="EMBL" id="KAJ8377903.1"/>
    </source>
</evidence>
<protein>
    <submittedName>
        <fullName evidence="2">Uncharacterized protein</fullName>
    </submittedName>
</protein>
<reference evidence="2" key="1">
    <citation type="journal article" date="2023" name="Science">
        <title>Genome structures resolve the early diversification of teleost fishes.</title>
        <authorList>
            <person name="Parey E."/>
            <person name="Louis A."/>
            <person name="Montfort J."/>
            <person name="Bouchez O."/>
            <person name="Roques C."/>
            <person name="Iampietro C."/>
            <person name="Lluch J."/>
            <person name="Castinel A."/>
            <person name="Donnadieu C."/>
            <person name="Desvignes T."/>
            <person name="Floi Bucao C."/>
            <person name="Jouanno E."/>
            <person name="Wen M."/>
            <person name="Mejri S."/>
            <person name="Dirks R."/>
            <person name="Jansen H."/>
            <person name="Henkel C."/>
            <person name="Chen W.J."/>
            <person name="Zahm M."/>
            <person name="Cabau C."/>
            <person name="Klopp C."/>
            <person name="Thompson A.W."/>
            <person name="Robinson-Rechavi M."/>
            <person name="Braasch I."/>
            <person name="Lecointre G."/>
            <person name="Bobe J."/>
            <person name="Postlethwait J.H."/>
            <person name="Berthelot C."/>
            <person name="Roest Crollius H."/>
            <person name="Guiguen Y."/>
        </authorList>
    </citation>
    <scope>NUCLEOTIDE SEQUENCE</scope>
    <source>
        <strain evidence="2">NC1722</strain>
    </source>
</reference>
<name>A0AAD7W3D3_9TELE</name>
<feature type="compositionally biased region" description="Polar residues" evidence="1">
    <location>
        <begin position="8"/>
        <end position="24"/>
    </location>
</feature>
<organism evidence="2 3">
    <name type="scientific">Aldrovandia affinis</name>
    <dbReference type="NCBI Taxonomy" id="143900"/>
    <lineage>
        <taxon>Eukaryota</taxon>
        <taxon>Metazoa</taxon>
        <taxon>Chordata</taxon>
        <taxon>Craniata</taxon>
        <taxon>Vertebrata</taxon>
        <taxon>Euteleostomi</taxon>
        <taxon>Actinopterygii</taxon>
        <taxon>Neopterygii</taxon>
        <taxon>Teleostei</taxon>
        <taxon>Notacanthiformes</taxon>
        <taxon>Halosauridae</taxon>
        <taxon>Aldrovandia</taxon>
    </lineage>
</organism>
<evidence type="ECO:0000256" key="1">
    <source>
        <dbReference type="SAM" id="MobiDB-lite"/>
    </source>
</evidence>
<gene>
    <name evidence="2" type="ORF">AAFF_G00250540</name>
</gene>
<proteinExistence type="predicted"/>
<comment type="caution">
    <text evidence="2">The sequence shown here is derived from an EMBL/GenBank/DDBJ whole genome shotgun (WGS) entry which is preliminary data.</text>
</comment>
<feature type="region of interest" description="Disordered" evidence="1">
    <location>
        <begin position="74"/>
        <end position="102"/>
    </location>
</feature>
<sequence>MPKIFSPPSHTANPPESPMSSVQLPQNRTEDLAMFTLEPVPAPKRSVKARMRPSDRTDDTNSVVSSAYCWIFKTSPAAPGSRTPSTPRSRRTSSAKGSMNRT</sequence>